<evidence type="ECO:0000259" key="12">
    <source>
        <dbReference type="PROSITE" id="PS51163"/>
    </source>
</evidence>
<gene>
    <name evidence="13" type="ORF">IAD04_02905</name>
</gene>
<dbReference type="PANTHER" id="PTHR17490:SF16">
    <property type="entry name" value="THREONYLCARBAMOYL-AMP SYNTHASE"/>
    <property type="match status" value="1"/>
</dbReference>
<evidence type="ECO:0000313" key="14">
    <source>
        <dbReference type="Proteomes" id="UP000886893"/>
    </source>
</evidence>
<dbReference type="GO" id="GO:0006450">
    <property type="term" value="P:regulation of translational fidelity"/>
    <property type="evidence" value="ECO:0007669"/>
    <property type="project" value="TreeGrafter"/>
</dbReference>
<evidence type="ECO:0000256" key="7">
    <source>
        <dbReference type="ARBA" id="ARBA00022695"/>
    </source>
</evidence>
<comment type="subcellular location">
    <subcellularLocation>
        <location evidence="1">Cytoplasm</location>
    </subcellularLocation>
</comment>
<dbReference type="GO" id="GO:0005737">
    <property type="term" value="C:cytoplasm"/>
    <property type="evidence" value="ECO:0007669"/>
    <property type="project" value="UniProtKB-SubCell"/>
</dbReference>
<evidence type="ECO:0000256" key="2">
    <source>
        <dbReference type="ARBA" id="ARBA00007663"/>
    </source>
</evidence>
<keyword evidence="5" id="KW-0808">Transferase</keyword>
<dbReference type="InterPro" id="IPR050156">
    <property type="entry name" value="TC-AMP_synthase_SUA5"/>
</dbReference>
<dbReference type="Pfam" id="PF01300">
    <property type="entry name" value="Sua5_yciO_yrdC"/>
    <property type="match status" value="1"/>
</dbReference>
<evidence type="ECO:0000256" key="3">
    <source>
        <dbReference type="ARBA" id="ARBA00012584"/>
    </source>
</evidence>
<dbReference type="PROSITE" id="PS51163">
    <property type="entry name" value="YRDC"/>
    <property type="match status" value="1"/>
</dbReference>
<dbReference type="SUPFAM" id="SSF55821">
    <property type="entry name" value="YrdC/RibB"/>
    <property type="match status" value="1"/>
</dbReference>
<dbReference type="Gene3D" id="3.90.870.10">
    <property type="entry name" value="DHBP synthase"/>
    <property type="match status" value="1"/>
</dbReference>
<dbReference type="GO" id="GO:0003725">
    <property type="term" value="F:double-stranded RNA binding"/>
    <property type="evidence" value="ECO:0007669"/>
    <property type="project" value="InterPro"/>
</dbReference>
<dbReference type="InterPro" id="IPR006070">
    <property type="entry name" value="Sua5-like_dom"/>
</dbReference>
<dbReference type="EMBL" id="DVKI01000093">
    <property type="protein sequence ID" value="HIT17315.1"/>
    <property type="molecule type" value="Genomic_DNA"/>
</dbReference>
<dbReference type="GO" id="GO:0061710">
    <property type="term" value="F:L-threonylcarbamoyladenylate synthase"/>
    <property type="evidence" value="ECO:0007669"/>
    <property type="project" value="UniProtKB-EC"/>
</dbReference>
<dbReference type="AlphaFoldDB" id="A0A9D1G8F9"/>
<keyword evidence="4" id="KW-0963">Cytoplasm</keyword>
<keyword evidence="8" id="KW-0547">Nucleotide-binding</keyword>
<sequence>MTKICTEKEIDTICKDLKQGKVVGFPTETVYGLAILADSKKAFDELVQLKKRPINKPMTVMVAKKEKIHDYALVNQKQQKIIDTFMPGPLTIILKAKEHLPHTMTLGQKSIGFRIPNHELSLEILKCINKPLLVTSANISSSPAFIQAKDVYHAFKGQLSSLIDADSLGKNASTVIDLTQDRPLLLRKGEISFEDILKVWESE</sequence>
<dbReference type="GO" id="GO:0005524">
    <property type="term" value="F:ATP binding"/>
    <property type="evidence" value="ECO:0007669"/>
    <property type="project" value="UniProtKB-KW"/>
</dbReference>
<evidence type="ECO:0000256" key="4">
    <source>
        <dbReference type="ARBA" id="ARBA00022490"/>
    </source>
</evidence>
<accession>A0A9D1G8F9</accession>
<evidence type="ECO:0000313" key="13">
    <source>
        <dbReference type="EMBL" id="HIT17315.1"/>
    </source>
</evidence>
<dbReference type="InterPro" id="IPR017945">
    <property type="entry name" value="DHBP_synth_RibB-like_a/b_dom"/>
</dbReference>
<keyword evidence="6" id="KW-0819">tRNA processing</keyword>
<dbReference type="PANTHER" id="PTHR17490">
    <property type="entry name" value="SUA5"/>
    <property type="match status" value="1"/>
</dbReference>
<proteinExistence type="inferred from homology"/>
<evidence type="ECO:0000256" key="9">
    <source>
        <dbReference type="ARBA" id="ARBA00022840"/>
    </source>
</evidence>
<evidence type="ECO:0000256" key="11">
    <source>
        <dbReference type="ARBA" id="ARBA00048366"/>
    </source>
</evidence>
<reference evidence="13" key="1">
    <citation type="submission" date="2020-10" db="EMBL/GenBank/DDBJ databases">
        <authorList>
            <person name="Gilroy R."/>
        </authorList>
    </citation>
    <scope>NUCLEOTIDE SEQUENCE</scope>
    <source>
        <strain evidence="13">14508</strain>
    </source>
</reference>
<reference evidence="13" key="2">
    <citation type="journal article" date="2021" name="PeerJ">
        <title>Extensive microbial diversity within the chicken gut microbiome revealed by metagenomics and culture.</title>
        <authorList>
            <person name="Gilroy R."/>
            <person name="Ravi A."/>
            <person name="Getino M."/>
            <person name="Pursley I."/>
            <person name="Horton D.L."/>
            <person name="Alikhan N.F."/>
            <person name="Baker D."/>
            <person name="Gharbi K."/>
            <person name="Hall N."/>
            <person name="Watson M."/>
            <person name="Adriaenssens E.M."/>
            <person name="Foster-Nyarko E."/>
            <person name="Jarju S."/>
            <person name="Secka A."/>
            <person name="Antonio M."/>
            <person name="Oren A."/>
            <person name="Chaudhuri R.R."/>
            <person name="La Ragione R."/>
            <person name="Hildebrand F."/>
            <person name="Pallen M.J."/>
        </authorList>
    </citation>
    <scope>NUCLEOTIDE SEQUENCE</scope>
    <source>
        <strain evidence="13">14508</strain>
    </source>
</reference>
<comment type="catalytic activity">
    <reaction evidence="11">
        <text>L-threonine + hydrogencarbonate + ATP = L-threonylcarbamoyladenylate + diphosphate + H2O</text>
        <dbReference type="Rhea" id="RHEA:36407"/>
        <dbReference type="ChEBI" id="CHEBI:15377"/>
        <dbReference type="ChEBI" id="CHEBI:17544"/>
        <dbReference type="ChEBI" id="CHEBI:30616"/>
        <dbReference type="ChEBI" id="CHEBI:33019"/>
        <dbReference type="ChEBI" id="CHEBI:57926"/>
        <dbReference type="ChEBI" id="CHEBI:73682"/>
        <dbReference type="EC" id="2.7.7.87"/>
    </reaction>
</comment>
<evidence type="ECO:0000256" key="8">
    <source>
        <dbReference type="ARBA" id="ARBA00022741"/>
    </source>
</evidence>
<feature type="domain" description="YrdC-like" evidence="12">
    <location>
        <begin position="7"/>
        <end position="191"/>
    </location>
</feature>
<dbReference type="NCBIfam" id="TIGR00057">
    <property type="entry name" value="L-threonylcarbamoyladenylate synthase"/>
    <property type="match status" value="1"/>
</dbReference>
<keyword evidence="9" id="KW-0067">ATP-binding</keyword>
<evidence type="ECO:0000256" key="6">
    <source>
        <dbReference type="ARBA" id="ARBA00022694"/>
    </source>
</evidence>
<evidence type="ECO:0000256" key="1">
    <source>
        <dbReference type="ARBA" id="ARBA00004496"/>
    </source>
</evidence>
<comment type="caution">
    <text evidence="13">The sequence shown here is derived from an EMBL/GenBank/DDBJ whole genome shotgun (WGS) entry which is preliminary data.</text>
</comment>
<evidence type="ECO:0000256" key="5">
    <source>
        <dbReference type="ARBA" id="ARBA00022679"/>
    </source>
</evidence>
<protein>
    <recommendedName>
        <fullName evidence="10">L-threonylcarbamoyladenylate synthase</fullName>
        <ecNumber evidence="3">2.7.7.87</ecNumber>
    </recommendedName>
    <alternativeName>
        <fullName evidence="10">L-threonylcarbamoyladenylate synthase</fullName>
    </alternativeName>
</protein>
<comment type="similarity">
    <text evidence="2">Belongs to the SUA5 family.</text>
</comment>
<dbReference type="GO" id="GO:0000049">
    <property type="term" value="F:tRNA binding"/>
    <property type="evidence" value="ECO:0007669"/>
    <property type="project" value="TreeGrafter"/>
</dbReference>
<dbReference type="GO" id="GO:0008033">
    <property type="term" value="P:tRNA processing"/>
    <property type="evidence" value="ECO:0007669"/>
    <property type="project" value="UniProtKB-KW"/>
</dbReference>
<name>A0A9D1G8F9_9FIRM</name>
<dbReference type="Proteomes" id="UP000886893">
    <property type="component" value="Unassembled WGS sequence"/>
</dbReference>
<organism evidence="13 14">
    <name type="scientific">Candidatus Caccosoma faecigallinarum</name>
    <dbReference type="NCBI Taxonomy" id="2840720"/>
    <lineage>
        <taxon>Bacteria</taxon>
        <taxon>Bacillati</taxon>
        <taxon>Bacillota</taxon>
        <taxon>Bacillota incertae sedis</taxon>
        <taxon>Candidatus Caccosoma</taxon>
    </lineage>
</organism>
<evidence type="ECO:0000256" key="10">
    <source>
        <dbReference type="ARBA" id="ARBA00029774"/>
    </source>
</evidence>
<dbReference type="EC" id="2.7.7.87" evidence="3"/>
<keyword evidence="7" id="KW-0548">Nucleotidyltransferase</keyword>